<evidence type="ECO:0000256" key="1">
    <source>
        <dbReference type="ARBA" id="ARBA00004651"/>
    </source>
</evidence>
<dbReference type="GO" id="GO:0022857">
    <property type="term" value="F:transmembrane transporter activity"/>
    <property type="evidence" value="ECO:0007669"/>
    <property type="project" value="TreeGrafter"/>
</dbReference>
<dbReference type="Proteomes" id="UP000460549">
    <property type="component" value="Unassembled WGS sequence"/>
</dbReference>
<feature type="domain" description="ABC3 transporter permease C-terminal" evidence="8">
    <location>
        <begin position="273"/>
        <end position="386"/>
    </location>
</feature>
<evidence type="ECO:0000256" key="6">
    <source>
        <dbReference type="ARBA" id="ARBA00038076"/>
    </source>
</evidence>
<keyword evidence="4 7" id="KW-1133">Transmembrane helix</keyword>
<feature type="transmembrane region" description="Helical" evidence="7">
    <location>
        <begin position="316"/>
        <end position="344"/>
    </location>
</feature>
<dbReference type="RefSeq" id="WP_154425348.1">
    <property type="nucleotide sequence ID" value="NZ_JAQYPZ010000214.1"/>
</dbReference>
<dbReference type="PANTHER" id="PTHR30572:SF4">
    <property type="entry name" value="ABC TRANSPORTER PERMEASE YTRF"/>
    <property type="match status" value="1"/>
</dbReference>
<reference evidence="10 11" key="1">
    <citation type="submission" date="2019-08" db="EMBL/GenBank/DDBJ databases">
        <title>In-depth cultivation of the pig gut microbiome towards novel bacterial diversity and tailored functional studies.</title>
        <authorList>
            <person name="Wylensek D."/>
            <person name="Hitch T.C.A."/>
            <person name="Clavel T."/>
        </authorList>
    </citation>
    <scope>NUCLEOTIDE SEQUENCE [LARGE SCALE GENOMIC DNA]</scope>
    <source>
        <strain evidence="10 11">NM-380-WT-3C1</strain>
    </source>
</reference>
<keyword evidence="5 7" id="KW-0472">Membrane</keyword>
<dbReference type="PANTHER" id="PTHR30572">
    <property type="entry name" value="MEMBRANE COMPONENT OF TRANSPORTER-RELATED"/>
    <property type="match status" value="1"/>
</dbReference>
<feature type="domain" description="MacB-like periplasmic core" evidence="9">
    <location>
        <begin position="20"/>
        <end position="237"/>
    </location>
</feature>
<dbReference type="InterPro" id="IPR003838">
    <property type="entry name" value="ABC3_permease_C"/>
</dbReference>
<evidence type="ECO:0000256" key="7">
    <source>
        <dbReference type="SAM" id="Phobius"/>
    </source>
</evidence>
<accession>A0A7X2PCG5</accession>
<name>A0A7X2PCG5_9SPIO</name>
<dbReference type="GO" id="GO:0005886">
    <property type="term" value="C:plasma membrane"/>
    <property type="evidence" value="ECO:0007669"/>
    <property type="project" value="UniProtKB-SubCell"/>
</dbReference>
<dbReference type="AlphaFoldDB" id="A0A7X2PCG5"/>
<keyword evidence="11" id="KW-1185">Reference proteome</keyword>
<evidence type="ECO:0000256" key="2">
    <source>
        <dbReference type="ARBA" id="ARBA00022475"/>
    </source>
</evidence>
<feature type="transmembrane region" description="Helical" evidence="7">
    <location>
        <begin position="270"/>
        <end position="295"/>
    </location>
</feature>
<protein>
    <submittedName>
        <fullName evidence="10">FtsX-like permease family protein</fullName>
    </submittedName>
</protein>
<proteinExistence type="inferred from homology"/>
<comment type="caution">
    <text evidence="10">The sequence shown here is derived from an EMBL/GenBank/DDBJ whole genome shotgun (WGS) entry which is preliminary data.</text>
</comment>
<dbReference type="InterPro" id="IPR050250">
    <property type="entry name" value="Macrolide_Exporter_MacB"/>
</dbReference>
<evidence type="ECO:0000256" key="3">
    <source>
        <dbReference type="ARBA" id="ARBA00022692"/>
    </source>
</evidence>
<dbReference type="EMBL" id="VUNN01000010">
    <property type="protein sequence ID" value="MSU06375.1"/>
    <property type="molecule type" value="Genomic_DNA"/>
</dbReference>
<gene>
    <name evidence="10" type="ORF">FYJ80_06220</name>
</gene>
<sequence length="393" mass="42525">MIFQNVKIALTSMVHNKLRTLLSLLGIIIGVAAVVAILNLGRSATDSITSSMNIGGIDLVTIYPQGNNRDGNVFDLQFGDTLMSNVSGIKTVLPIYTSNTRIRSGQDVKTVSVQGVTSTYFDVMNTELLYGDYFTALDNINHRQVVILGSDIAKELFPAGNAVGSYLSIFRNQSKRYLIVGVLEEKEATLGANFNSSIFIPINTFEQRFMNMSKVSSYICKVNDGANAIDVSKKVENYLNDLVGSDYFFVYSAASIVEMADQVTGTFTSFLAAIAAISLLVGGIGIMNIMLVSVAERTREIGIRKALGASPKVIRGQFLVEAITLTIIGGILGIGFGIFISYAIVNVVGWNLSFSYGAIILSLGFSMFVGIFFGWYPAAKASRLDPIEALSYE</sequence>
<keyword evidence="2" id="KW-1003">Cell membrane</keyword>
<evidence type="ECO:0000256" key="4">
    <source>
        <dbReference type="ARBA" id="ARBA00022989"/>
    </source>
</evidence>
<evidence type="ECO:0000256" key="5">
    <source>
        <dbReference type="ARBA" id="ARBA00023136"/>
    </source>
</evidence>
<evidence type="ECO:0000259" key="8">
    <source>
        <dbReference type="Pfam" id="PF02687"/>
    </source>
</evidence>
<keyword evidence="3 7" id="KW-0812">Transmembrane</keyword>
<feature type="transmembrane region" description="Helical" evidence="7">
    <location>
        <begin position="21"/>
        <end position="41"/>
    </location>
</feature>
<dbReference type="Pfam" id="PF12704">
    <property type="entry name" value="MacB_PCD"/>
    <property type="match status" value="1"/>
</dbReference>
<dbReference type="InterPro" id="IPR025857">
    <property type="entry name" value="MacB_PCD"/>
</dbReference>
<evidence type="ECO:0000259" key="9">
    <source>
        <dbReference type="Pfam" id="PF12704"/>
    </source>
</evidence>
<dbReference type="Pfam" id="PF02687">
    <property type="entry name" value="FtsX"/>
    <property type="match status" value="1"/>
</dbReference>
<feature type="transmembrane region" description="Helical" evidence="7">
    <location>
        <begin position="356"/>
        <end position="376"/>
    </location>
</feature>
<organism evidence="10 11">
    <name type="scientific">Bullifex porci</name>
    <dbReference type="NCBI Taxonomy" id="2606638"/>
    <lineage>
        <taxon>Bacteria</taxon>
        <taxon>Pseudomonadati</taxon>
        <taxon>Spirochaetota</taxon>
        <taxon>Spirochaetia</taxon>
        <taxon>Spirochaetales</taxon>
        <taxon>Spirochaetaceae</taxon>
        <taxon>Bullifex</taxon>
    </lineage>
</organism>
<comment type="subcellular location">
    <subcellularLocation>
        <location evidence="1">Cell membrane</location>
        <topology evidence="1">Multi-pass membrane protein</topology>
    </subcellularLocation>
</comment>
<evidence type="ECO:0000313" key="10">
    <source>
        <dbReference type="EMBL" id="MSU06375.1"/>
    </source>
</evidence>
<comment type="similarity">
    <text evidence="6">Belongs to the ABC-4 integral membrane protein family.</text>
</comment>
<evidence type="ECO:0000313" key="11">
    <source>
        <dbReference type="Proteomes" id="UP000460549"/>
    </source>
</evidence>